<keyword evidence="2" id="KW-1185">Reference proteome</keyword>
<evidence type="ECO:0000313" key="2">
    <source>
        <dbReference type="Proteomes" id="UP001235939"/>
    </source>
</evidence>
<accession>A0ABY6KXY5</accession>
<gene>
    <name evidence="1" type="ORF">LAZ67_11000535</name>
</gene>
<proteinExistence type="predicted"/>
<dbReference type="EMBL" id="CP092873">
    <property type="protein sequence ID" value="UYV73728.1"/>
    <property type="molecule type" value="Genomic_DNA"/>
</dbReference>
<evidence type="ECO:0008006" key="3">
    <source>
        <dbReference type="Google" id="ProtNLM"/>
    </source>
</evidence>
<protein>
    <recommendedName>
        <fullName evidence="3">Mariner Mos1 transposase</fullName>
    </recommendedName>
</protein>
<evidence type="ECO:0000313" key="1">
    <source>
        <dbReference type="EMBL" id="UYV73728.1"/>
    </source>
</evidence>
<sequence length="72" mass="8075">MFRSMTHGLAEQHFTSYEEAKNWVNVWVASKVEDFFRHGIRICCLKDGKKSSSATTATGISMGHLSIITGLR</sequence>
<name>A0ABY6KXY5_9ARAC</name>
<organism evidence="1 2">
    <name type="scientific">Cordylochernes scorpioides</name>
    <dbReference type="NCBI Taxonomy" id="51811"/>
    <lineage>
        <taxon>Eukaryota</taxon>
        <taxon>Metazoa</taxon>
        <taxon>Ecdysozoa</taxon>
        <taxon>Arthropoda</taxon>
        <taxon>Chelicerata</taxon>
        <taxon>Arachnida</taxon>
        <taxon>Pseudoscorpiones</taxon>
        <taxon>Cheliferoidea</taxon>
        <taxon>Chernetidae</taxon>
        <taxon>Cordylochernes</taxon>
    </lineage>
</organism>
<dbReference type="Proteomes" id="UP001235939">
    <property type="component" value="Chromosome 11"/>
</dbReference>
<reference evidence="1 2" key="1">
    <citation type="submission" date="2022-01" db="EMBL/GenBank/DDBJ databases">
        <title>A chromosomal length assembly of Cordylochernes scorpioides.</title>
        <authorList>
            <person name="Zeh D."/>
            <person name="Zeh J."/>
        </authorList>
    </citation>
    <scope>NUCLEOTIDE SEQUENCE [LARGE SCALE GENOMIC DNA]</scope>
    <source>
        <strain evidence="1">IN4F17</strain>
        <tissue evidence="1">Whole Body</tissue>
    </source>
</reference>